<feature type="compositionally biased region" description="Low complexity" evidence="1">
    <location>
        <begin position="1802"/>
        <end position="1829"/>
    </location>
</feature>
<feature type="compositionally biased region" description="Low complexity" evidence="1">
    <location>
        <begin position="1526"/>
        <end position="1541"/>
    </location>
</feature>
<dbReference type="EMBL" id="KV928672">
    <property type="protein sequence ID" value="PIO32802.1"/>
    <property type="molecule type" value="Genomic_DNA"/>
</dbReference>
<feature type="compositionally biased region" description="Low complexity" evidence="1">
    <location>
        <begin position="563"/>
        <end position="574"/>
    </location>
</feature>
<feature type="compositionally biased region" description="Polar residues" evidence="1">
    <location>
        <begin position="1250"/>
        <end position="1259"/>
    </location>
</feature>
<feature type="domain" description="NIDO" evidence="2">
    <location>
        <begin position="1361"/>
        <end position="1509"/>
    </location>
</feature>
<feature type="domain" description="NIDO" evidence="2">
    <location>
        <begin position="125"/>
        <end position="273"/>
    </location>
</feature>
<dbReference type="PANTHER" id="PTHR13802:SF59">
    <property type="entry name" value="SUSHI DOMAIN-CONTAINING PROTEIN 2"/>
    <property type="match status" value="1"/>
</dbReference>
<feature type="region of interest" description="Disordered" evidence="1">
    <location>
        <begin position="749"/>
        <end position="776"/>
    </location>
</feature>
<keyword evidence="4" id="KW-1185">Reference proteome</keyword>
<dbReference type="Pfam" id="PF06119">
    <property type="entry name" value="NIDO"/>
    <property type="match status" value="7"/>
</dbReference>
<feature type="compositionally biased region" description="Polar residues" evidence="1">
    <location>
        <begin position="278"/>
        <end position="291"/>
    </location>
</feature>
<dbReference type="GO" id="GO:0007160">
    <property type="term" value="P:cell-matrix adhesion"/>
    <property type="evidence" value="ECO:0007669"/>
    <property type="project" value="InterPro"/>
</dbReference>
<feature type="domain" description="NIDO" evidence="2">
    <location>
        <begin position="1634"/>
        <end position="1783"/>
    </location>
</feature>
<feature type="compositionally biased region" description="Low complexity" evidence="1">
    <location>
        <begin position="1260"/>
        <end position="1273"/>
    </location>
</feature>
<feature type="compositionally biased region" description="Polar residues" evidence="1">
    <location>
        <begin position="1836"/>
        <end position="1876"/>
    </location>
</feature>
<feature type="region of interest" description="Disordered" evidence="1">
    <location>
        <begin position="1246"/>
        <end position="1273"/>
    </location>
</feature>
<name>A0A2G9RY52_AQUCT</name>
<dbReference type="InterPro" id="IPR051495">
    <property type="entry name" value="Epithelial_Barrier/Signaling"/>
</dbReference>
<feature type="domain" description="NIDO" evidence="2">
    <location>
        <begin position="1093"/>
        <end position="1242"/>
    </location>
</feature>
<feature type="compositionally biased region" description="Polar residues" evidence="1">
    <location>
        <begin position="752"/>
        <end position="767"/>
    </location>
</feature>
<accession>A0A2G9RY52</accession>
<dbReference type="SMART" id="SM00539">
    <property type="entry name" value="NIDO"/>
    <property type="match status" value="6"/>
</dbReference>
<protein>
    <recommendedName>
        <fullName evidence="2">NIDO domain-containing protein</fullName>
    </recommendedName>
</protein>
<dbReference type="InterPro" id="IPR003886">
    <property type="entry name" value="NIDO_dom"/>
</dbReference>
<proteinExistence type="predicted"/>
<evidence type="ECO:0000313" key="4">
    <source>
        <dbReference type="Proteomes" id="UP000228934"/>
    </source>
</evidence>
<reference evidence="4" key="1">
    <citation type="journal article" date="2017" name="Nat. Commun.">
        <title>The North American bullfrog draft genome provides insight into hormonal regulation of long noncoding RNA.</title>
        <authorList>
            <person name="Hammond S.A."/>
            <person name="Warren R.L."/>
            <person name="Vandervalk B.P."/>
            <person name="Kucuk E."/>
            <person name="Khan H."/>
            <person name="Gibb E.A."/>
            <person name="Pandoh P."/>
            <person name="Kirk H."/>
            <person name="Zhao Y."/>
            <person name="Jones M."/>
            <person name="Mungall A.J."/>
            <person name="Coope R."/>
            <person name="Pleasance S."/>
            <person name="Moore R.A."/>
            <person name="Holt R.A."/>
            <person name="Round J.M."/>
            <person name="Ohora S."/>
            <person name="Walle B.V."/>
            <person name="Veldhoen N."/>
            <person name="Helbing C.C."/>
            <person name="Birol I."/>
        </authorList>
    </citation>
    <scope>NUCLEOTIDE SEQUENCE [LARGE SCALE GENOMIC DNA]</scope>
</reference>
<evidence type="ECO:0000313" key="3">
    <source>
        <dbReference type="EMBL" id="PIO32802.1"/>
    </source>
</evidence>
<feature type="domain" description="NIDO" evidence="2">
    <location>
        <begin position="663"/>
        <end position="916"/>
    </location>
</feature>
<feature type="region of interest" description="Disordered" evidence="1">
    <location>
        <begin position="542"/>
        <end position="574"/>
    </location>
</feature>
<gene>
    <name evidence="3" type="ORF">AB205_0165870</name>
</gene>
<sequence>MKYEQIIALYDESTNYPLDTTTTGPQYPQTTTISTSPLIFSSESYLFPIVRNLLYPYGPVIDIINPKIDDGGSPIIYLTRNIPLFGRYYSYLYVNNNGLLSFGSPISQFVPQALPVAFGNPFLAIFWADVDNRLAGDIYYRETTDPGLLSRATTDIRTYFNAVDFTAQWAFVATWHQVAYYGSSTYKVNTFQAVLSTDGNQTFLLYNYEDIQWPSLSWNGYSQDGHSALAGLNSGYDTGYYTLPGSLTISVAHLSSTSNVNVTGRWAFKVDQLHPEDTNGNIDDSTENETSTDIPLTTTPGPITTLSTTHSTTITSPFILSSDLLYPYGSAIDIINPRALDGGSPMIFSSRQIPLFGRYYSYLYVNNNGLISFSSPISQYIPQALPVAYGNPFLAIFWTDVDNRVTGDIYYRESTDPALLSRATSDIRTYFHAVNFTAQWVFVATWHRVTYYGSSTNRVNTFQAVLTTDGNQTFLLYNYDDIQWPSIYAYGSYQHGPLALAGLNSGYDTGYYTLPGSLTLSVANLSSTSNVNVTGRWAFKVDRPHPEDVNGNIDESSENENSTDTPLTTTPGPFTTYTTTNTTPFILSSDLLYPYGSAIDIINPKIDDGGSPKVFPSRDIPLFGRNYSYLYVNNNGLLSFGSPISQFTPQAFPVAFGNPFLAIFWADVDNRLAGDIYYRESTDPSLLSRATSDVRTYFHDAGLNSGYATGYYTLPGSLTLSVANLSSTSNVNVTGRWAFKVNKLHPEDVNGNIDNSTENENSTDTPLTTPGPFTTRSTTITSPFILSSDLLYPYGSAIDTVNPKTDDGGSPMIYCSRVIPLFGSVFAHLYVNTFQAVLSTDGNQTFLLYNYADIQWPSIQANGSYPDGPLALAGLNSGYDTGYYTLPGSLTLSIANLSSTSNVNVTGRWAFKVDKLHPEDINGNIDLLYPYGSAIDIISPKIDDGGSPIIFASRDIPLFGRTYPYLYVNNNGLLSFASPISQYVPQALPVAYGNPFLAIFWADVNNALAGDIYYRESIDPSLLSRATSDIRTYFHAVNFTAQWVFVATWHRVAYFGSLTNKVNNNGLLSFNSPTSQYVPQALPAAFGNPFLAIFWADVDNRLAGDIYYRESTDPSLLSRATTDIRTYFYAVNFTAQWVFVATWHRVAYYGEGTPNKVNTFQAVLSTDGNQTFLLYNYADIQWPSIQANGSYPDGPLALAGLNSGFQTGYYTLPGSLTLSVANLSSTSNVNVTGRWAFKVDQLHPEDVNGNIDNSTENANSTDTPSTTTPGPFTTRSTTITSPFILSSDLFYPYGSAIDTVNPKIDDGGSSMIYSYREIPLFGRNYSYFYVNNNGLLSFRTSVNQYVPQPLPVALGNPFLAIFWSDVDNRLAGDIYYRQDIDPALLSRATSDVRTYFHGVDFTARWVLVATWHRVAYYGSSTNKVNTFQAVLTTDGNQTFLLYNYADIQWPSTQGNGSYQVGPLALAGLNSGYNTGYYTFPGSLTPFIASLSSTSNVNVTGRWAFKVDQLHPEDVNGSIENENSMDTPLTTTPGPITTRSTTINSPFTDNTTNTSPFILSSDLLYPYGSAIDTVNPKIDDGGSPIIYSSREIPLFGSVFAHLYVNNNGLLSFNSPISQYIPQALPAAFGNSFLAIFWADVDNRLAGDIYYRQSTDPSLLSRATSDIRTYFHAVNFTAQWVFVATWHQVAYYGEGIPNKVNTFQAVLSTDGYQTFLLYNYDDIQWPSIQANGSYHEGPLALAGLNSGYDTGYYTLPGSLSVAISNLANTSNVNFTGRWAFRVDQLHPEDANGNIDEANQTATNWTTATPDNTAGPPTTSSVQRSTTRVSTSPPNPSPQTRSSTFAVTSATSQPSPPVQYSTTKVRTSPPNTSPQRRSSTFVVPIATSQPTPPVLVYCFCLHLWNRQQNKSTIVQRMQNFYLVRV</sequence>
<organism evidence="3 4">
    <name type="scientific">Aquarana catesbeiana</name>
    <name type="common">American bullfrog</name>
    <name type="synonym">Rana catesbeiana</name>
    <dbReference type="NCBI Taxonomy" id="8400"/>
    <lineage>
        <taxon>Eukaryota</taxon>
        <taxon>Metazoa</taxon>
        <taxon>Chordata</taxon>
        <taxon>Craniata</taxon>
        <taxon>Vertebrata</taxon>
        <taxon>Euteleostomi</taxon>
        <taxon>Amphibia</taxon>
        <taxon>Batrachia</taxon>
        <taxon>Anura</taxon>
        <taxon>Neobatrachia</taxon>
        <taxon>Ranoidea</taxon>
        <taxon>Ranidae</taxon>
        <taxon>Aquarana</taxon>
    </lineage>
</organism>
<feature type="region of interest" description="Disordered" evidence="1">
    <location>
        <begin position="1802"/>
        <end position="1876"/>
    </location>
</feature>
<evidence type="ECO:0000259" key="2">
    <source>
        <dbReference type="PROSITE" id="PS51220"/>
    </source>
</evidence>
<feature type="region of interest" description="Disordered" evidence="1">
    <location>
        <begin position="277"/>
        <end position="301"/>
    </location>
</feature>
<dbReference type="Proteomes" id="UP000228934">
    <property type="component" value="Unassembled WGS sequence"/>
</dbReference>
<feature type="compositionally biased region" description="Low complexity" evidence="1">
    <location>
        <begin position="292"/>
        <end position="301"/>
    </location>
</feature>
<dbReference type="PANTHER" id="PTHR13802">
    <property type="entry name" value="MUCIN 4-RELATED"/>
    <property type="match status" value="1"/>
</dbReference>
<feature type="domain" description="NIDO" evidence="2">
    <location>
        <begin position="396"/>
        <end position="544"/>
    </location>
</feature>
<feature type="region of interest" description="Disordered" evidence="1">
    <location>
        <begin position="1516"/>
        <end position="1546"/>
    </location>
</feature>
<dbReference type="OrthoDB" id="6236007at2759"/>
<evidence type="ECO:0000256" key="1">
    <source>
        <dbReference type="SAM" id="MobiDB-lite"/>
    </source>
</evidence>
<dbReference type="PROSITE" id="PS51220">
    <property type="entry name" value="NIDO"/>
    <property type="match status" value="6"/>
</dbReference>